<dbReference type="GO" id="GO:0004311">
    <property type="term" value="F:geranylgeranyl diphosphate synthase activity"/>
    <property type="evidence" value="ECO:0007669"/>
    <property type="project" value="UniProtKB-EC"/>
</dbReference>
<dbReference type="PANTHER" id="PTHR12001:SF85">
    <property type="entry name" value="SHORT CHAIN ISOPRENYL DIPHOSPHATE SYNTHASE"/>
    <property type="match status" value="1"/>
</dbReference>
<keyword evidence="4" id="KW-0479">Metal-binding</keyword>
<evidence type="ECO:0000256" key="2">
    <source>
        <dbReference type="ARBA" id="ARBA00006706"/>
    </source>
</evidence>
<dbReference type="GO" id="GO:0046872">
    <property type="term" value="F:metal ion binding"/>
    <property type="evidence" value="ECO:0007669"/>
    <property type="project" value="UniProtKB-KW"/>
</dbReference>
<dbReference type="PROSITE" id="PS00444">
    <property type="entry name" value="POLYPRENYL_SYNTHASE_2"/>
    <property type="match status" value="1"/>
</dbReference>
<dbReference type="CDD" id="cd00685">
    <property type="entry name" value="Trans_IPPS_HT"/>
    <property type="match status" value="1"/>
</dbReference>
<dbReference type="EMBL" id="JAATJL010000001">
    <property type="protein sequence ID" value="NJC22074.1"/>
    <property type="molecule type" value="Genomic_DNA"/>
</dbReference>
<keyword evidence="5" id="KW-0460">Magnesium</keyword>
<evidence type="ECO:0000256" key="6">
    <source>
        <dbReference type="RuleBase" id="RU004466"/>
    </source>
</evidence>
<reference evidence="7 8" key="1">
    <citation type="submission" date="2020-03" db="EMBL/GenBank/DDBJ databases">
        <title>Sequencing the genomes of 1000 actinobacteria strains.</title>
        <authorList>
            <person name="Klenk H.-P."/>
        </authorList>
    </citation>
    <scope>NUCLEOTIDE SEQUENCE [LARGE SCALE GENOMIC DNA]</scope>
    <source>
        <strain evidence="7 8">DSM 16403</strain>
    </source>
</reference>
<dbReference type="RefSeq" id="WP_167992403.1">
    <property type="nucleotide sequence ID" value="NZ_JAATJL010000001.1"/>
</dbReference>
<keyword evidence="8" id="KW-1185">Reference proteome</keyword>
<dbReference type="SFLD" id="SFLDS00005">
    <property type="entry name" value="Isoprenoid_Synthase_Type_I"/>
    <property type="match status" value="1"/>
</dbReference>
<dbReference type="EC" id="2.5.1.1" evidence="7"/>
<keyword evidence="3 6" id="KW-0808">Transferase</keyword>
<name>A0A846RNZ3_9MICC</name>
<dbReference type="EC" id="2.5.1.29" evidence="7"/>
<dbReference type="Gene3D" id="1.10.600.10">
    <property type="entry name" value="Farnesyl Diphosphate Synthase"/>
    <property type="match status" value="1"/>
</dbReference>
<gene>
    <name evidence="7" type="ORF">BJ994_001150</name>
</gene>
<evidence type="ECO:0000256" key="4">
    <source>
        <dbReference type="ARBA" id="ARBA00022723"/>
    </source>
</evidence>
<proteinExistence type="inferred from homology"/>
<dbReference type="GO" id="GO:0008299">
    <property type="term" value="P:isoprenoid biosynthetic process"/>
    <property type="evidence" value="ECO:0007669"/>
    <property type="project" value="InterPro"/>
</dbReference>
<dbReference type="Proteomes" id="UP000547458">
    <property type="component" value="Unassembled WGS sequence"/>
</dbReference>
<dbReference type="SUPFAM" id="SSF48576">
    <property type="entry name" value="Terpenoid synthases"/>
    <property type="match status" value="1"/>
</dbReference>
<dbReference type="GO" id="GO:0004161">
    <property type="term" value="F:dimethylallyltranstransferase activity"/>
    <property type="evidence" value="ECO:0007669"/>
    <property type="project" value="UniProtKB-EC"/>
</dbReference>
<dbReference type="EC" id="2.5.1.10" evidence="7"/>
<dbReference type="Pfam" id="PF00348">
    <property type="entry name" value="polyprenyl_synt"/>
    <property type="match status" value="1"/>
</dbReference>
<dbReference type="PANTHER" id="PTHR12001">
    <property type="entry name" value="GERANYLGERANYL PYROPHOSPHATE SYNTHASE"/>
    <property type="match status" value="1"/>
</dbReference>
<dbReference type="PROSITE" id="PS00723">
    <property type="entry name" value="POLYPRENYL_SYNTHASE_1"/>
    <property type="match status" value="1"/>
</dbReference>
<protein>
    <submittedName>
        <fullName evidence="7">Geranylgeranyl diphosphate synthase type I</fullName>
        <ecNumber evidence="7">2.5.1.1</ecNumber>
        <ecNumber evidence="7">2.5.1.10</ecNumber>
        <ecNumber evidence="7">2.5.1.29</ecNumber>
    </submittedName>
</protein>
<dbReference type="InterPro" id="IPR000092">
    <property type="entry name" value="Polyprenyl_synt"/>
</dbReference>
<evidence type="ECO:0000256" key="3">
    <source>
        <dbReference type="ARBA" id="ARBA00022679"/>
    </source>
</evidence>
<evidence type="ECO:0000256" key="1">
    <source>
        <dbReference type="ARBA" id="ARBA00001946"/>
    </source>
</evidence>
<comment type="cofactor">
    <cofactor evidence="1">
        <name>Mg(2+)</name>
        <dbReference type="ChEBI" id="CHEBI:18420"/>
    </cofactor>
</comment>
<evidence type="ECO:0000256" key="5">
    <source>
        <dbReference type="ARBA" id="ARBA00022842"/>
    </source>
</evidence>
<accession>A0A846RNZ3</accession>
<organism evidence="7 8">
    <name type="scientific">Arthrobacter pigmenti</name>
    <dbReference type="NCBI Taxonomy" id="271432"/>
    <lineage>
        <taxon>Bacteria</taxon>
        <taxon>Bacillati</taxon>
        <taxon>Actinomycetota</taxon>
        <taxon>Actinomycetes</taxon>
        <taxon>Micrococcales</taxon>
        <taxon>Micrococcaceae</taxon>
        <taxon>Arthrobacter</taxon>
    </lineage>
</organism>
<evidence type="ECO:0000313" key="7">
    <source>
        <dbReference type="EMBL" id="NJC22074.1"/>
    </source>
</evidence>
<comment type="similarity">
    <text evidence="2 6">Belongs to the FPP/GGPP synthase family.</text>
</comment>
<dbReference type="InterPro" id="IPR033749">
    <property type="entry name" value="Polyprenyl_synt_CS"/>
</dbReference>
<sequence>MTAGTPLTPSAVQVEQDRFRQNLATASREFFSTQRTVLGSIAQDSIGLVDAIEDLTTGGKKLRPLLCYWGWRGAGGADDDAGIITAGMALELFQAAALIHDDIIDRSDFRRGAPSVHRRFEARHIDGGWRLDPERFGAAAAILAGDLCLSLSEEAFAGIPGVPGGAGRARSIFNLMRTEVMAGQYLDLLEEAVGPAREAGDAVERALTIVRFKSAKYSTEHPLRIGGALAGAPESVLAGYSAFALPLGEAFQLRDDLLGVYGDPEMTGKPAGDDLREGKRTVLIAKALQHCDPADRAALNTGLGRSGLTDAEVVTLRTIIDRSGARDEVEALIAERAAASSSALDSLDLDPLCREALSSLATAAIVRVS</sequence>
<evidence type="ECO:0000313" key="8">
    <source>
        <dbReference type="Proteomes" id="UP000547458"/>
    </source>
</evidence>
<dbReference type="InterPro" id="IPR008949">
    <property type="entry name" value="Isoprenoid_synthase_dom_sf"/>
</dbReference>
<comment type="caution">
    <text evidence="7">The sequence shown here is derived from an EMBL/GenBank/DDBJ whole genome shotgun (WGS) entry which is preliminary data.</text>
</comment>
<dbReference type="AlphaFoldDB" id="A0A846RNZ3"/>
<dbReference type="GO" id="GO:0004337">
    <property type="term" value="F:(2E,6E)-farnesyl diphosphate synthase activity"/>
    <property type="evidence" value="ECO:0007669"/>
    <property type="project" value="UniProtKB-EC"/>
</dbReference>